<dbReference type="PANTHER" id="PTHR12918:SF1">
    <property type="entry name" value="CYSTEINE DIOXYGENASE TYPE 1"/>
    <property type="match status" value="1"/>
</dbReference>
<dbReference type="InterPro" id="IPR011051">
    <property type="entry name" value="RmlC_Cupin_sf"/>
</dbReference>
<proteinExistence type="inferred from homology"/>
<dbReference type="GO" id="GO:0008198">
    <property type="term" value="F:ferrous iron binding"/>
    <property type="evidence" value="ECO:0007669"/>
    <property type="project" value="TreeGrafter"/>
</dbReference>
<keyword evidence="3 8" id="KW-0223">Dioxygenase</keyword>
<sequence>MNALNDQYDTALLSRLGSASRATADDYLKAAHLTLDALAARPGLLDGIALKRNPGGYARNLVYGDDDISVWAMVWDVGARTSIHDHHCSCCFAVLKGTVGESRFAAIDARRAVLKSTATRGPGYVACMLPTGPNLHQMANLGAEEAISLHIYGFDHRQHANSIDREYELAAL</sequence>
<dbReference type="EMBL" id="RCTF01000003">
    <property type="protein sequence ID" value="RLP80364.1"/>
    <property type="molecule type" value="Genomic_DNA"/>
</dbReference>
<feature type="binding site" evidence="7">
    <location>
        <position position="136"/>
    </location>
    <ligand>
        <name>Fe cation</name>
        <dbReference type="ChEBI" id="CHEBI:24875"/>
        <note>catalytic</note>
    </ligand>
</feature>
<name>A0A3L7AK17_9HYPH</name>
<reference evidence="8 9" key="1">
    <citation type="submission" date="2018-10" db="EMBL/GenBank/DDBJ databases">
        <title>Xanthobacter tagetidis genome sequencing and assembly.</title>
        <authorList>
            <person name="Maclea K.S."/>
            <person name="Goen A.E."/>
            <person name="Fatima S.A."/>
        </authorList>
    </citation>
    <scope>NUCLEOTIDE SEQUENCE [LARGE SCALE GENOMIC DNA]</scope>
    <source>
        <strain evidence="8 9">ATCC 700314</strain>
    </source>
</reference>
<comment type="similarity">
    <text evidence="1">Belongs to the cysteine dioxygenase family.</text>
</comment>
<evidence type="ECO:0000313" key="8">
    <source>
        <dbReference type="EMBL" id="RLP80364.1"/>
    </source>
</evidence>
<evidence type="ECO:0000256" key="3">
    <source>
        <dbReference type="ARBA" id="ARBA00022964"/>
    </source>
</evidence>
<evidence type="ECO:0000256" key="4">
    <source>
        <dbReference type="ARBA" id="ARBA00023002"/>
    </source>
</evidence>
<keyword evidence="4" id="KW-0560">Oxidoreductase</keyword>
<dbReference type="PANTHER" id="PTHR12918">
    <property type="entry name" value="CYSTEINE DIOXYGENASE"/>
    <property type="match status" value="1"/>
</dbReference>
<dbReference type="Pfam" id="PF05995">
    <property type="entry name" value="CDO_I"/>
    <property type="match status" value="1"/>
</dbReference>
<feature type="binding site" evidence="7">
    <location>
        <position position="86"/>
    </location>
    <ligand>
        <name>Fe cation</name>
        <dbReference type="ChEBI" id="CHEBI:24875"/>
        <note>catalytic</note>
    </ligand>
</feature>
<gene>
    <name evidence="8" type="ORF">D9R14_04645</name>
</gene>
<dbReference type="Proteomes" id="UP000269692">
    <property type="component" value="Unassembled WGS sequence"/>
</dbReference>
<dbReference type="Gene3D" id="2.60.120.10">
    <property type="entry name" value="Jelly Rolls"/>
    <property type="match status" value="1"/>
</dbReference>
<dbReference type="RefSeq" id="WP_121622158.1">
    <property type="nucleotide sequence ID" value="NZ_JACIIW010000006.1"/>
</dbReference>
<dbReference type="InterPro" id="IPR010300">
    <property type="entry name" value="CDO_1"/>
</dbReference>
<feature type="binding site" evidence="7">
    <location>
        <position position="84"/>
    </location>
    <ligand>
        <name>Fe cation</name>
        <dbReference type="ChEBI" id="CHEBI:24875"/>
        <note>catalytic</note>
    </ligand>
</feature>
<evidence type="ECO:0000256" key="2">
    <source>
        <dbReference type="ARBA" id="ARBA00022723"/>
    </source>
</evidence>
<dbReference type="GO" id="GO:0016702">
    <property type="term" value="F:oxidoreductase activity, acting on single donors with incorporation of molecular oxygen, incorporation of two atoms of oxygen"/>
    <property type="evidence" value="ECO:0007669"/>
    <property type="project" value="InterPro"/>
</dbReference>
<evidence type="ECO:0000256" key="6">
    <source>
        <dbReference type="PIRSR" id="PIRSR610300-50"/>
    </source>
</evidence>
<keyword evidence="9" id="KW-1185">Reference proteome</keyword>
<evidence type="ECO:0000256" key="1">
    <source>
        <dbReference type="ARBA" id="ARBA00006622"/>
    </source>
</evidence>
<accession>A0A3L7AK17</accession>
<dbReference type="CDD" id="cd10548">
    <property type="entry name" value="cupin_CDO"/>
    <property type="match status" value="1"/>
</dbReference>
<evidence type="ECO:0000256" key="5">
    <source>
        <dbReference type="ARBA" id="ARBA00023004"/>
    </source>
</evidence>
<evidence type="ECO:0000256" key="7">
    <source>
        <dbReference type="PIRSR" id="PIRSR610300-51"/>
    </source>
</evidence>
<dbReference type="InterPro" id="IPR014710">
    <property type="entry name" value="RmlC-like_jellyroll"/>
</dbReference>
<dbReference type="SUPFAM" id="SSF51182">
    <property type="entry name" value="RmlC-like cupins"/>
    <property type="match status" value="1"/>
</dbReference>
<organism evidence="8 9">
    <name type="scientific">Xanthobacter tagetidis</name>
    <dbReference type="NCBI Taxonomy" id="60216"/>
    <lineage>
        <taxon>Bacteria</taxon>
        <taxon>Pseudomonadati</taxon>
        <taxon>Pseudomonadota</taxon>
        <taxon>Alphaproteobacteria</taxon>
        <taxon>Hyphomicrobiales</taxon>
        <taxon>Xanthobacteraceae</taxon>
        <taxon>Xanthobacter</taxon>
    </lineage>
</organism>
<dbReference type="AlphaFoldDB" id="A0A3L7AK17"/>
<dbReference type="OrthoDB" id="7059163at2"/>
<keyword evidence="6" id="KW-0883">Thioether bond</keyword>
<keyword evidence="2 7" id="KW-0479">Metal-binding</keyword>
<keyword evidence="5 7" id="KW-0408">Iron</keyword>
<evidence type="ECO:0000313" key="9">
    <source>
        <dbReference type="Proteomes" id="UP000269692"/>
    </source>
</evidence>
<comment type="caution">
    <text evidence="8">The sequence shown here is derived from an EMBL/GenBank/DDBJ whole genome shotgun (WGS) entry which is preliminary data.</text>
</comment>
<feature type="cross-link" description="3'-(S-cysteinyl)-tyrosine (Cys-Tyr)" evidence="6">
    <location>
        <begin position="90"/>
        <end position="152"/>
    </location>
</feature>
<protein>
    <submittedName>
        <fullName evidence="8">Cysteine dioxygenase</fullName>
    </submittedName>
</protein>